<dbReference type="RefSeq" id="WP_041112265.1">
    <property type="nucleotide sequence ID" value="NZ_CP004373.1"/>
</dbReference>
<accession>A0A067Z7Y1</accession>
<dbReference type="PANTHER" id="PTHR34406">
    <property type="entry name" value="PROTEIN YCEI"/>
    <property type="match status" value="1"/>
</dbReference>
<dbReference type="Gene3D" id="2.40.128.110">
    <property type="entry name" value="Lipid/polyisoprenoid-binding, YceI-like"/>
    <property type="match status" value="1"/>
</dbReference>
<evidence type="ECO:0000259" key="2">
    <source>
        <dbReference type="SMART" id="SM00867"/>
    </source>
</evidence>
<reference evidence="3 4" key="1">
    <citation type="journal article" date="2015" name="Appl. Microbiol. Biotechnol.">
        <title>The consequence of an additional NADH dehydrogenase paralog on the growth of Gluconobacter oxydans DSM3504.</title>
        <authorList>
            <person name="Kostner D."/>
            <person name="Luchterhand B."/>
            <person name="Junker A."/>
            <person name="Volland S."/>
            <person name="Daniel R."/>
            <person name="Buchs J."/>
            <person name="Liebl W."/>
            <person name="Ehrenreich A."/>
        </authorList>
    </citation>
    <scope>NUCLEOTIDE SEQUENCE [LARGE SCALE GENOMIC DNA]</scope>
    <source>
        <strain evidence="3">DSM 3504</strain>
    </source>
</reference>
<dbReference type="GeneID" id="56906420"/>
<feature type="chain" id="PRO_5001650496" description="Lipid/polyisoprenoid-binding YceI-like domain-containing protein" evidence="1">
    <location>
        <begin position="23"/>
        <end position="184"/>
    </location>
</feature>
<dbReference type="EMBL" id="CP004373">
    <property type="protein sequence ID" value="AHK72065.1"/>
    <property type="molecule type" value="Genomic_DNA"/>
</dbReference>
<dbReference type="Pfam" id="PF04264">
    <property type="entry name" value="YceI"/>
    <property type="match status" value="1"/>
</dbReference>
<evidence type="ECO:0000256" key="1">
    <source>
        <dbReference type="SAM" id="SignalP"/>
    </source>
</evidence>
<sequence length="184" mass="20292">MTDRFFPAMFLLGLLASGPAFAARQDLVLSPVNTQALLHARSALTDIDGNFGDVSGALTYDLDRQSCHVDMTMNVSSLKVGSAVLKQVMLSGIMLDSDTHPVMKYLGDCRPRIVKGQLRMELAGKLTMRGQTHPLVLTTELQFQGNTLMRIVSHGSFDQRQWGMSTLLHSVDPMVRVETVILMK</sequence>
<evidence type="ECO:0000313" key="4">
    <source>
        <dbReference type="Proteomes" id="UP000031656"/>
    </source>
</evidence>
<keyword evidence="1" id="KW-0732">Signal</keyword>
<protein>
    <recommendedName>
        <fullName evidence="2">Lipid/polyisoprenoid-binding YceI-like domain-containing protein</fullName>
    </recommendedName>
</protein>
<dbReference type="SMART" id="SM00867">
    <property type="entry name" value="YceI"/>
    <property type="match status" value="1"/>
</dbReference>
<dbReference type="SUPFAM" id="SSF101874">
    <property type="entry name" value="YceI-like"/>
    <property type="match status" value="1"/>
</dbReference>
<dbReference type="AlphaFoldDB" id="A0A067Z7Y1"/>
<dbReference type="InterPro" id="IPR036761">
    <property type="entry name" value="TTHA0802/YceI-like_sf"/>
</dbReference>
<dbReference type="Proteomes" id="UP000031656">
    <property type="component" value="Chromosome"/>
</dbReference>
<dbReference type="KEGG" id="goy:GLS_c21940"/>
<dbReference type="PANTHER" id="PTHR34406:SF1">
    <property type="entry name" value="PROTEIN YCEI"/>
    <property type="match status" value="1"/>
</dbReference>
<organism evidence="3 4">
    <name type="scientific">Gluconobacter oxydans DSM 3504</name>
    <dbReference type="NCBI Taxonomy" id="1288313"/>
    <lineage>
        <taxon>Bacteria</taxon>
        <taxon>Pseudomonadati</taxon>
        <taxon>Pseudomonadota</taxon>
        <taxon>Alphaproteobacteria</taxon>
        <taxon>Acetobacterales</taxon>
        <taxon>Acetobacteraceae</taxon>
        <taxon>Gluconobacter</taxon>
    </lineage>
</organism>
<evidence type="ECO:0000313" key="3">
    <source>
        <dbReference type="EMBL" id="AHK72065.1"/>
    </source>
</evidence>
<dbReference type="HOGENOM" id="CLU_1466242_0_0_5"/>
<feature type="signal peptide" evidence="1">
    <location>
        <begin position="1"/>
        <end position="22"/>
    </location>
</feature>
<feature type="domain" description="Lipid/polyisoprenoid-binding YceI-like" evidence="2">
    <location>
        <begin position="26"/>
        <end position="184"/>
    </location>
</feature>
<proteinExistence type="predicted"/>
<gene>
    <name evidence="3" type="ORF">GLS_c21940</name>
</gene>
<dbReference type="InterPro" id="IPR007372">
    <property type="entry name" value="Lipid/polyisoprenoid-bd_YceI"/>
</dbReference>
<name>A0A067Z7Y1_GLUOY</name>